<dbReference type="EMBL" id="VSSQ01021511">
    <property type="protein sequence ID" value="MPM67140.1"/>
    <property type="molecule type" value="Genomic_DNA"/>
</dbReference>
<dbReference type="AlphaFoldDB" id="A0A645BNS9"/>
<gene>
    <name evidence="1" type="ORF">SDC9_114057</name>
</gene>
<accession>A0A645BNS9</accession>
<comment type="caution">
    <text evidence="1">The sequence shown here is derived from an EMBL/GenBank/DDBJ whole genome shotgun (WGS) entry which is preliminary data.</text>
</comment>
<evidence type="ECO:0000313" key="1">
    <source>
        <dbReference type="EMBL" id="MPM67140.1"/>
    </source>
</evidence>
<protein>
    <submittedName>
        <fullName evidence="1">Uncharacterized protein</fullName>
    </submittedName>
</protein>
<proteinExistence type="predicted"/>
<name>A0A645BNS9_9ZZZZ</name>
<organism evidence="1">
    <name type="scientific">bioreactor metagenome</name>
    <dbReference type="NCBI Taxonomy" id="1076179"/>
    <lineage>
        <taxon>unclassified sequences</taxon>
        <taxon>metagenomes</taxon>
        <taxon>ecological metagenomes</taxon>
    </lineage>
</organism>
<reference evidence="1" key="1">
    <citation type="submission" date="2019-08" db="EMBL/GenBank/DDBJ databases">
        <authorList>
            <person name="Kucharzyk K."/>
            <person name="Murdoch R.W."/>
            <person name="Higgins S."/>
            <person name="Loffler F."/>
        </authorList>
    </citation>
    <scope>NUCLEOTIDE SEQUENCE</scope>
</reference>
<sequence length="121" mass="14591">MNKIPLFIFRIEETKHHPPLRFISKNGKRTIFMRQLIDNKGILIREIKVHKTFFLYRYPELLLISVVKEQQCPQKSTFPHSLGPYQVYVSIEPHFRVTDICTLDKYNFIQVSHFLPRQLYE</sequence>